<dbReference type="EMBL" id="JBHSSI010000049">
    <property type="protein sequence ID" value="MFC6261009.1"/>
    <property type="molecule type" value="Genomic_DNA"/>
</dbReference>
<feature type="region of interest" description="Disordered" evidence="1">
    <location>
        <begin position="49"/>
        <end position="92"/>
    </location>
</feature>
<sequence length="92" mass="9809">MKKRARGISGLLIGLVAGGLLFAQTPRNQSTVTDSVVQPTSGQTMVKLSSQTGKGHVQIKTQKTTSQAGKTVSRQTTTTATTQQQHQRCVNK</sequence>
<proteinExistence type="predicted"/>
<evidence type="ECO:0000256" key="1">
    <source>
        <dbReference type="SAM" id="MobiDB-lite"/>
    </source>
</evidence>
<accession>A0ABW1THS8</accession>
<keyword evidence="2" id="KW-0732">Signal</keyword>
<evidence type="ECO:0008006" key="5">
    <source>
        <dbReference type="Google" id="ProtNLM"/>
    </source>
</evidence>
<evidence type="ECO:0000313" key="4">
    <source>
        <dbReference type="Proteomes" id="UP001596283"/>
    </source>
</evidence>
<evidence type="ECO:0000256" key="2">
    <source>
        <dbReference type="SAM" id="SignalP"/>
    </source>
</evidence>
<feature type="compositionally biased region" description="Polar residues" evidence="1">
    <location>
        <begin position="49"/>
        <end position="74"/>
    </location>
</feature>
<comment type="caution">
    <text evidence="3">The sequence shown here is derived from an EMBL/GenBank/DDBJ whole genome shotgun (WGS) entry which is preliminary data.</text>
</comment>
<dbReference type="Proteomes" id="UP001596283">
    <property type="component" value="Unassembled WGS sequence"/>
</dbReference>
<name>A0ABW1THS8_9LACO</name>
<feature type="compositionally biased region" description="Low complexity" evidence="1">
    <location>
        <begin position="75"/>
        <end position="92"/>
    </location>
</feature>
<gene>
    <name evidence="3" type="ORF">ACFP1C_08670</name>
</gene>
<reference evidence="4" key="1">
    <citation type="journal article" date="2019" name="Int. J. Syst. Evol. Microbiol.">
        <title>The Global Catalogue of Microorganisms (GCM) 10K type strain sequencing project: providing services to taxonomists for standard genome sequencing and annotation.</title>
        <authorList>
            <consortium name="The Broad Institute Genomics Platform"/>
            <consortium name="The Broad Institute Genome Sequencing Center for Infectious Disease"/>
            <person name="Wu L."/>
            <person name="Ma J."/>
        </authorList>
    </citation>
    <scope>NUCLEOTIDE SEQUENCE [LARGE SCALE GENOMIC DNA]</scope>
    <source>
        <strain evidence="4">CCM 8908</strain>
    </source>
</reference>
<feature type="signal peptide" evidence="2">
    <location>
        <begin position="1"/>
        <end position="23"/>
    </location>
</feature>
<organism evidence="3 4">
    <name type="scientific">Levilactobacillus fujinensis</name>
    <dbReference type="NCBI Taxonomy" id="2486024"/>
    <lineage>
        <taxon>Bacteria</taxon>
        <taxon>Bacillati</taxon>
        <taxon>Bacillota</taxon>
        <taxon>Bacilli</taxon>
        <taxon>Lactobacillales</taxon>
        <taxon>Lactobacillaceae</taxon>
        <taxon>Levilactobacillus</taxon>
    </lineage>
</organism>
<keyword evidence="4" id="KW-1185">Reference proteome</keyword>
<feature type="chain" id="PRO_5045181735" description="Extracellular protein" evidence="2">
    <location>
        <begin position="24"/>
        <end position="92"/>
    </location>
</feature>
<dbReference type="RefSeq" id="WP_125688301.1">
    <property type="nucleotide sequence ID" value="NZ_JBHSSI010000049.1"/>
</dbReference>
<protein>
    <recommendedName>
        <fullName evidence="5">Extracellular protein</fullName>
    </recommendedName>
</protein>
<evidence type="ECO:0000313" key="3">
    <source>
        <dbReference type="EMBL" id="MFC6261009.1"/>
    </source>
</evidence>